<evidence type="ECO:0000313" key="1">
    <source>
        <dbReference type="EMBL" id="KAF9647786.1"/>
    </source>
</evidence>
<comment type="caution">
    <text evidence="1">The sequence shown here is derived from an EMBL/GenBank/DDBJ whole genome shotgun (WGS) entry which is preliminary data.</text>
</comment>
<reference evidence="1" key="2">
    <citation type="journal article" date="2020" name="Nat. Commun.">
        <title>Large-scale genome sequencing of mycorrhizal fungi provides insights into the early evolution of symbiotic traits.</title>
        <authorList>
            <person name="Miyauchi S."/>
            <person name="Kiss E."/>
            <person name="Kuo A."/>
            <person name="Drula E."/>
            <person name="Kohler A."/>
            <person name="Sanchez-Garcia M."/>
            <person name="Morin E."/>
            <person name="Andreopoulos B."/>
            <person name="Barry K.W."/>
            <person name="Bonito G."/>
            <person name="Buee M."/>
            <person name="Carver A."/>
            <person name="Chen C."/>
            <person name="Cichocki N."/>
            <person name="Clum A."/>
            <person name="Culley D."/>
            <person name="Crous P.W."/>
            <person name="Fauchery L."/>
            <person name="Girlanda M."/>
            <person name="Hayes R.D."/>
            <person name="Keri Z."/>
            <person name="LaButti K."/>
            <person name="Lipzen A."/>
            <person name="Lombard V."/>
            <person name="Magnuson J."/>
            <person name="Maillard F."/>
            <person name="Murat C."/>
            <person name="Nolan M."/>
            <person name="Ohm R.A."/>
            <person name="Pangilinan J."/>
            <person name="Pereira M.F."/>
            <person name="Perotto S."/>
            <person name="Peter M."/>
            <person name="Pfister S."/>
            <person name="Riley R."/>
            <person name="Sitrit Y."/>
            <person name="Stielow J.B."/>
            <person name="Szollosi G."/>
            <person name="Zifcakova L."/>
            <person name="Stursova M."/>
            <person name="Spatafora J.W."/>
            <person name="Tedersoo L."/>
            <person name="Vaario L.M."/>
            <person name="Yamada A."/>
            <person name="Yan M."/>
            <person name="Wang P."/>
            <person name="Xu J."/>
            <person name="Bruns T."/>
            <person name="Baldrian P."/>
            <person name="Vilgalys R."/>
            <person name="Dunand C."/>
            <person name="Henrissat B."/>
            <person name="Grigoriev I.V."/>
            <person name="Hibbett D."/>
            <person name="Nagy L.G."/>
            <person name="Martin F.M."/>
        </authorList>
    </citation>
    <scope>NUCLEOTIDE SEQUENCE</scope>
    <source>
        <strain evidence="1">P2</strain>
    </source>
</reference>
<proteinExistence type="predicted"/>
<sequence length="63" mass="6882">MGGTPQCDNKTSDGRAGWDKPTILCKTPNVTPTTPRSDREDFRHECNKSATQLAQTSNSAVRC</sequence>
<organism evidence="1 2">
    <name type="scientific">Thelephora ganbajun</name>
    <name type="common">Ganba fungus</name>
    <dbReference type="NCBI Taxonomy" id="370292"/>
    <lineage>
        <taxon>Eukaryota</taxon>
        <taxon>Fungi</taxon>
        <taxon>Dikarya</taxon>
        <taxon>Basidiomycota</taxon>
        <taxon>Agaricomycotina</taxon>
        <taxon>Agaricomycetes</taxon>
        <taxon>Thelephorales</taxon>
        <taxon>Thelephoraceae</taxon>
        <taxon>Thelephora</taxon>
    </lineage>
</organism>
<dbReference type="Proteomes" id="UP000886501">
    <property type="component" value="Unassembled WGS sequence"/>
</dbReference>
<keyword evidence="2" id="KW-1185">Reference proteome</keyword>
<dbReference type="EMBL" id="MU118026">
    <property type="protein sequence ID" value="KAF9647786.1"/>
    <property type="molecule type" value="Genomic_DNA"/>
</dbReference>
<accession>A0ACB6ZEE0</accession>
<gene>
    <name evidence="1" type="ORF">BDM02DRAFT_3116516</name>
</gene>
<protein>
    <submittedName>
        <fullName evidence="1">Uncharacterized protein</fullName>
    </submittedName>
</protein>
<evidence type="ECO:0000313" key="2">
    <source>
        <dbReference type="Proteomes" id="UP000886501"/>
    </source>
</evidence>
<name>A0ACB6ZEE0_THEGA</name>
<reference evidence="1" key="1">
    <citation type="submission" date="2019-10" db="EMBL/GenBank/DDBJ databases">
        <authorList>
            <consortium name="DOE Joint Genome Institute"/>
            <person name="Kuo A."/>
            <person name="Miyauchi S."/>
            <person name="Kiss E."/>
            <person name="Drula E."/>
            <person name="Kohler A."/>
            <person name="Sanchez-Garcia M."/>
            <person name="Andreopoulos B."/>
            <person name="Barry K.W."/>
            <person name="Bonito G."/>
            <person name="Buee M."/>
            <person name="Carver A."/>
            <person name="Chen C."/>
            <person name="Cichocki N."/>
            <person name="Clum A."/>
            <person name="Culley D."/>
            <person name="Crous P.W."/>
            <person name="Fauchery L."/>
            <person name="Girlanda M."/>
            <person name="Hayes R."/>
            <person name="Keri Z."/>
            <person name="Labutti K."/>
            <person name="Lipzen A."/>
            <person name="Lombard V."/>
            <person name="Magnuson J."/>
            <person name="Maillard F."/>
            <person name="Morin E."/>
            <person name="Murat C."/>
            <person name="Nolan M."/>
            <person name="Ohm R."/>
            <person name="Pangilinan J."/>
            <person name="Pereira M."/>
            <person name="Perotto S."/>
            <person name="Peter M."/>
            <person name="Riley R."/>
            <person name="Sitrit Y."/>
            <person name="Stielow B."/>
            <person name="Szollosi G."/>
            <person name="Zifcakova L."/>
            <person name="Stursova M."/>
            <person name="Spatafora J.W."/>
            <person name="Tedersoo L."/>
            <person name="Vaario L.-M."/>
            <person name="Yamada A."/>
            <person name="Yan M."/>
            <person name="Wang P."/>
            <person name="Xu J."/>
            <person name="Bruns T."/>
            <person name="Baldrian P."/>
            <person name="Vilgalys R."/>
            <person name="Henrissat B."/>
            <person name="Grigoriev I.V."/>
            <person name="Hibbett D."/>
            <person name="Nagy L.G."/>
            <person name="Martin F.M."/>
        </authorList>
    </citation>
    <scope>NUCLEOTIDE SEQUENCE</scope>
    <source>
        <strain evidence="1">P2</strain>
    </source>
</reference>